<name>A0A9P4VTC4_9PEZI</name>
<accession>A0A9P4VTC4</accession>
<proteinExistence type="predicted"/>
<dbReference type="EMBL" id="MU006092">
    <property type="protein sequence ID" value="KAF2840777.1"/>
    <property type="molecule type" value="Genomic_DNA"/>
</dbReference>
<dbReference type="SMART" id="SM00225">
    <property type="entry name" value="BTB"/>
    <property type="match status" value="1"/>
</dbReference>
<protein>
    <recommendedName>
        <fullName evidence="1">BTB domain-containing protein</fullName>
    </recommendedName>
</protein>
<dbReference type="OrthoDB" id="194443at2759"/>
<sequence length="194" mass="21954">MASVSSIVEVIVTPQTENNRFKLHKTALCDVSPFFSNAFNGQFKESHTDTITISSTSIATFGLFTEWLYSRKLLDTTGNPTAWNWHWDVLIDLYIFADSYDVPGLREDIEDIAFSKAKRGDEDILPTTQGIRKLFDNVPHGAGLCKHFVETFAKQFDPGHLDAAELELARRLLHPDFAWAVMVYLADLRARKEG</sequence>
<keyword evidence="3" id="KW-1185">Reference proteome</keyword>
<feature type="domain" description="BTB" evidence="1">
    <location>
        <begin position="8"/>
        <end position="77"/>
    </location>
</feature>
<dbReference type="Pfam" id="PF00651">
    <property type="entry name" value="BTB"/>
    <property type="match status" value="1"/>
</dbReference>
<comment type="caution">
    <text evidence="2">The sequence shown here is derived from an EMBL/GenBank/DDBJ whole genome shotgun (WGS) entry which is preliminary data.</text>
</comment>
<evidence type="ECO:0000259" key="1">
    <source>
        <dbReference type="PROSITE" id="PS50097"/>
    </source>
</evidence>
<dbReference type="AlphaFoldDB" id="A0A9P4VTC4"/>
<dbReference type="CDD" id="cd18186">
    <property type="entry name" value="BTB_POZ_ZBTB_KLHL-like"/>
    <property type="match status" value="1"/>
</dbReference>
<dbReference type="PROSITE" id="PS50097">
    <property type="entry name" value="BTB"/>
    <property type="match status" value="1"/>
</dbReference>
<evidence type="ECO:0000313" key="2">
    <source>
        <dbReference type="EMBL" id="KAF2840777.1"/>
    </source>
</evidence>
<gene>
    <name evidence="2" type="ORF">M501DRAFT_1056089</name>
</gene>
<reference evidence="2" key="1">
    <citation type="journal article" date="2020" name="Stud. Mycol.">
        <title>101 Dothideomycetes genomes: a test case for predicting lifestyles and emergence of pathogens.</title>
        <authorList>
            <person name="Haridas S."/>
            <person name="Albert R."/>
            <person name="Binder M."/>
            <person name="Bloem J."/>
            <person name="Labutti K."/>
            <person name="Salamov A."/>
            <person name="Andreopoulos B."/>
            <person name="Baker S."/>
            <person name="Barry K."/>
            <person name="Bills G."/>
            <person name="Bluhm B."/>
            <person name="Cannon C."/>
            <person name="Castanera R."/>
            <person name="Culley D."/>
            <person name="Daum C."/>
            <person name="Ezra D."/>
            <person name="Gonzalez J."/>
            <person name="Henrissat B."/>
            <person name="Kuo A."/>
            <person name="Liang C."/>
            <person name="Lipzen A."/>
            <person name="Lutzoni F."/>
            <person name="Magnuson J."/>
            <person name="Mondo S."/>
            <person name="Nolan M."/>
            <person name="Ohm R."/>
            <person name="Pangilinan J."/>
            <person name="Park H.-J."/>
            <person name="Ramirez L."/>
            <person name="Alfaro M."/>
            <person name="Sun H."/>
            <person name="Tritt A."/>
            <person name="Yoshinaga Y."/>
            <person name="Zwiers L.-H."/>
            <person name="Turgeon B."/>
            <person name="Goodwin S."/>
            <person name="Spatafora J."/>
            <person name="Crous P."/>
            <person name="Grigoriev I."/>
        </authorList>
    </citation>
    <scope>NUCLEOTIDE SEQUENCE</scope>
    <source>
        <strain evidence="2">CBS 101060</strain>
    </source>
</reference>
<organism evidence="2 3">
    <name type="scientific">Patellaria atrata CBS 101060</name>
    <dbReference type="NCBI Taxonomy" id="1346257"/>
    <lineage>
        <taxon>Eukaryota</taxon>
        <taxon>Fungi</taxon>
        <taxon>Dikarya</taxon>
        <taxon>Ascomycota</taxon>
        <taxon>Pezizomycotina</taxon>
        <taxon>Dothideomycetes</taxon>
        <taxon>Dothideomycetes incertae sedis</taxon>
        <taxon>Patellariales</taxon>
        <taxon>Patellariaceae</taxon>
        <taxon>Patellaria</taxon>
    </lineage>
</organism>
<dbReference type="PANTHER" id="PTHR47843:SF2">
    <property type="entry name" value="BTB DOMAIN-CONTAINING PROTEIN"/>
    <property type="match status" value="1"/>
</dbReference>
<dbReference type="InterPro" id="IPR011333">
    <property type="entry name" value="SKP1/BTB/POZ_sf"/>
</dbReference>
<dbReference type="Gene3D" id="3.30.710.10">
    <property type="entry name" value="Potassium Channel Kv1.1, Chain A"/>
    <property type="match status" value="1"/>
</dbReference>
<dbReference type="InterPro" id="IPR000210">
    <property type="entry name" value="BTB/POZ_dom"/>
</dbReference>
<dbReference type="Proteomes" id="UP000799429">
    <property type="component" value="Unassembled WGS sequence"/>
</dbReference>
<evidence type="ECO:0000313" key="3">
    <source>
        <dbReference type="Proteomes" id="UP000799429"/>
    </source>
</evidence>
<dbReference type="SUPFAM" id="SSF54695">
    <property type="entry name" value="POZ domain"/>
    <property type="match status" value="1"/>
</dbReference>
<dbReference type="PANTHER" id="PTHR47843">
    <property type="entry name" value="BTB DOMAIN-CONTAINING PROTEIN-RELATED"/>
    <property type="match status" value="1"/>
</dbReference>